<evidence type="ECO:0008006" key="3">
    <source>
        <dbReference type="Google" id="ProtNLM"/>
    </source>
</evidence>
<organism evidence="1 2">
    <name type="scientific">Brevibacterium samyangense</name>
    <dbReference type="NCBI Taxonomy" id="366888"/>
    <lineage>
        <taxon>Bacteria</taxon>
        <taxon>Bacillati</taxon>
        <taxon>Actinomycetota</taxon>
        <taxon>Actinomycetes</taxon>
        <taxon>Micrococcales</taxon>
        <taxon>Brevibacteriaceae</taxon>
        <taxon>Brevibacterium</taxon>
    </lineage>
</organism>
<protein>
    <recommendedName>
        <fullName evidence="3">SipW-cognate class signal peptide</fullName>
    </recommendedName>
</protein>
<dbReference type="RefSeq" id="WP_344309325.1">
    <property type="nucleotide sequence ID" value="NZ_BAAANO010000018.1"/>
</dbReference>
<reference evidence="2" key="1">
    <citation type="journal article" date="2019" name="Int. J. Syst. Evol. Microbiol.">
        <title>The Global Catalogue of Microorganisms (GCM) 10K type strain sequencing project: providing services to taxonomists for standard genome sequencing and annotation.</title>
        <authorList>
            <consortium name="The Broad Institute Genomics Platform"/>
            <consortium name="The Broad Institute Genome Sequencing Center for Infectious Disease"/>
            <person name="Wu L."/>
            <person name="Ma J."/>
        </authorList>
    </citation>
    <scope>NUCLEOTIDE SEQUENCE [LARGE SCALE GENOMIC DNA]</scope>
    <source>
        <strain evidence="2">JCM 14546</strain>
    </source>
</reference>
<name>A0ABP5EVM3_9MICO</name>
<proteinExistence type="predicted"/>
<sequence length="204" mass="21376">MGQHSAEVPRARRRPRPWFLRLRALLAGGLVHGSGAGLTLASWPDSEYSQGNFQASVFAVEGNTGSGWAQHDSAGSAATMSFTNRSQMSPNSNAYGYIDLRTTSGSTIGGTVTLSSIANTNATMAAQMEYRLVVTTTTTTCSSASYPSTWTAMTASASISAPLDMAARTTQRVCANVRIKPDAPSSLQGATNTTTWTFTGTSSS</sequence>
<evidence type="ECO:0000313" key="2">
    <source>
        <dbReference type="Proteomes" id="UP001500755"/>
    </source>
</evidence>
<evidence type="ECO:0000313" key="1">
    <source>
        <dbReference type="EMBL" id="GAA2009416.1"/>
    </source>
</evidence>
<dbReference type="Proteomes" id="UP001500755">
    <property type="component" value="Unassembled WGS sequence"/>
</dbReference>
<accession>A0ABP5EVM3</accession>
<gene>
    <name evidence="1" type="ORF">GCM10009755_20210</name>
</gene>
<comment type="caution">
    <text evidence="1">The sequence shown here is derived from an EMBL/GenBank/DDBJ whole genome shotgun (WGS) entry which is preliminary data.</text>
</comment>
<keyword evidence="2" id="KW-1185">Reference proteome</keyword>
<dbReference type="EMBL" id="BAAANO010000018">
    <property type="protein sequence ID" value="GAA2009416.1"/>
    <property type="molecule type" value="Genomic_DNA"/>
</dbReference>